<dbReference type="AlphaFoldDB" id="A0A392VJQ0"/>
<accession>A0A392VJQ0</accession>
<protein>
    <submittedName>
        <fullName evidence="1">Uncharacterized protein</fullName>
    </submittedName>
</protein>
<dbReference type="Proteomes" id="UP000265520">
    <property type="component" value="Unassembled WGS sequence"/>
</dbReference>
<sequence length="47" mass="5393">LHFLVSCPSLHLQQLHCYQHQVVSPPPGKMAFPQAMAMPFVHQMPPW</sequence>
<name>A0A392VJQ0_9FABA</name>
<reference evidence="1 2" key="1">
    <citation type="journal article" date="2018" name="Front. Plant Sci.">
        <title>Red Clover (Trifolium pratense) and Zigzag Clover (T. medium) - A Picture of Genomic Similarities and Differences.</title>
        <authorList>
            <person name="Dluhosova J."/>
            <person name="Istvanek J."/>
            <person name="Nedelnik J."/>
            <person name="Repkova J."/>
        </authorList>
    </citation>
    <scope>NUCLEOTIDE SEQUENCE [LARGE SCALE GENOMIC DNA]</scope>
    <source>
        <strain evidence="2">cv. 10/8</strain>
        <tissue evidence="1">Leaf</tissue>
    </source>
</reference>
<dbReference type="EMBL" id="LXQA011171689">
    <property type="protein sequence ID" value="MCI87652.1"/>
    <property type="molecule type" value="Genomic_DNA"/>
</dbReference>
<feature type="non-terminal residue" evidence="1">
    <location>
        <position position="1"/>
    </location>
</feature>
<comment type="caution">
    <text evidence="1">The sequence shown here is derived from an EMBL/GenBank/DDBJ whole genome shotgun (WGS) entry which is preliminary data.</text>
</comment>
<organism evidence="1 2">
    <name type="scientific">Trifolium medium</name>
    <dbReference type="NCBI Taxonomy" id="97028"/>
    <lineage>
        <taxon>Eukaryota</taxon>
        <taxon>Viridiplantae</taxon>
        <taxon>Streptophyta</taxon>
        <taxon>Embryophyta</taxon>
        <taxon>Tracheophyta</taxon>
        <taxon>Spermatophyta</taxon>
        <taxon>Magnoliopsida</taxon>
        <taxon>eudicotyledons</taxon>
        <taxon>Gunneridae</taxon>
        <taxon>Pentapetalae</taxon>
        <taxon>rosids</taxon>
        <taxon>fabids</taxon>
        <taxon>Fabales</taxon>
        <taxon>Fabaceae</taxon>
        <taxon>Papilionoideae</taxon>
        <taxon>50 kb inversion clade</taxon>
        <taxon>NPAAA clade</taxon>
        <taxon>Hologalegina</taxon>
        <taxon>IRL clade</taxon>
        <taxon>Trifolieae</taxon>
        <taxon>Trifolium</taxon>
    </lineage>
</organism>
<evidence type="ECO:0000313" key="1">
    <source>
        <dbReference type="EMBL" id="MCI87652.1"/>
    </source>
</evidence>
<evidence type="ECO:0000313" key="2">
    <source>
        <dbReference type="Proteomes" id="UP000265520"/>
    </source>
</evidence>
<keyword evidence="2" id="KW-1185">Reference proteome</keyword>
<proteinExistence type="predicted"/>